<gene>
    <name evidence="1" type="ORF">JJL49_02310</name>
</gene>
<dbReference type="Proteomes" id="UP000633731">
    <property type="component" value="Unassembled WGS sequence"/>
</dbReference>
<evidence type="ECO:0000313" key="2">
    <source>
        <dbReference type="Proteomes" id="UP000633731"/>
    </source>
</evidence>
<protein>
    <submittedName>
        <fullName evidence="1">Uncharacterized protein</fullName>
    </submittedName>
</protein>
<reference evidence="1" key="1">
    <citation type="submission" date="2021-01" db="EMBL/GenBank/DDBJ databases">
        <title>Draft genome of Pantoea agglomerans Eh 335.</title>
        <authorList>
            <person name="Emsley S.A."/>
            <person name="Oline D.K."/>
            <person name="Saw J.H."/>
            <person name="Ushijima B."/>
            <person name="Videau P."/>
            <person name="Koyack M.J."/>
        </authorList>
    </citation>
    <scope>NUCLEOTIDE SEQUENCE</scope>
    <source>
        <strain evidence="1">Eh 335</strain>
    </source>
</reference>
<dbReference type="EMBL" id="JAEOXF010000001">
    <property type="protein sequence ID" value="MBK4724064.1"/>
    <property type="molecule type" value="Genomic_DNA"/>
</dbReference>
<comment type="caution">
    <text evidence="1">The sequence shown here is derived from an EMBL/GenBank/DDBJ whole genome shotgun (WGS) entry which is preliminary data.</text>
</comment>
<proteinExistence type="predicted"/>
<organism evidence="1 2">
    <name type="scientific">Enterobacter agglomerans</name>
    <name type="common">Erwinia herbicola</name>
    <name type="synonym">Pantoea agglomerans</name>
    <dbReference type="NCBI Taxonomy" id="549"/>
    <lineage>
        <taxon>Bacteria</taxon>
        <taxon>Pseudomonadati</taxon>
        <taxon>Pseudomonadota</taxon>
        <taxon>Gammaproteobacteria</taxon>
        <taxon>Enterobacterales</taxon>
        <taxon>Erwiniaceae</taxon>
        <taxon>Pantoea</taxon>
        <taxon>Pantoea agglomerans group</taxon>
    </lineage>
</organism>
<name>A0ACC5RHB4_ENTAG</name>
<evidence type="ECO:0000313" key="1">
    <source>
        <dbReference type="EMBL" id="MBK4724064.1"/>
    </source>
</evidence>
<accession>A0ACC5RHB4</accession>
<keyword evidence="2" id="KW-1185">Reference proteome</keyword>
<sequence>MVKPNKKLNVALFLFLTFSMQTQGRVISHVEIKGIGEHDEGREDKNEIEACKVFRPSKNQIIRFFNQATESKENGNLLHEYYSPCISFGTIKFKDGSKGDWQIQSSGLGFVIFDNGESATFFHKGNQWTDPYACTYGLGDDLIC</sequence>